<comment type="caution">
    <text evidence="3">The sequence shown here is derived from an EMBL/GenBank/DDBJ whole genome shotgun (WGS) entry which is preliminary data.</text>
</comment>
<evidence type="ECO:0000313" key="3">
    <source>
        <dbReference type="EMBL" id="KHL24344.1"/>
    </source>
</evidence>
<dbReference type="OrthoDB" id="9992342at2"/>
<gene>
    <name evidence="3" type="ORF">PK98_09650</name>
</gene>
<keyword evidence="2" id="KW-0732">Signal</keyword>
<keyword evidence="4" id="KW-1185">Reference proteome</keyword>
<reference evidence="3 4" key="1">
    <citation type="submission" date="2014-11" db="EMBL/GenBank/DDBJ databases">
        <title>Draft genome sequence of Kirrobacter mercurialis.</title>
        <authorList>
            <person name="Coil D.A."/>
            <person name="Eisen J.A."/>
        </authorList>
    </citation>
    <scope>NUCLEOTIDE SEQUENCE [LARGE SCALE GENOMIC DNA]</scope>
    <source>
        <strain evidence="3 4">Coronado</strain>
    </source>
</reference>
<dbReference type="RefSeq" id="WP_039096660.1">
    <property type="nucleotide sequence ID" value="NZ_JTDN01000002.1"/>
</dbReference>
<dbReference type="STRING" id="1572751.PK98_09650"/>
<evidence type="ECO:0000256" key="2">
    <source>
        <dbReference type="SAM" id="SignalP"/>
    </source>
</evidence>
<dbReference type="AlphaFoldDB" id="A0A0B2BSE9"/>
<feature type="region of interest" description="Disordered" evidence="1">
    <location>
        <begin position="73"/>
        <end position="97"/>
    </location>
</feature>
<organism evidence="3 4">
    <name type="scientific">Croceibacterium mercuriale</name>
    <dbReference type="NCBI Taxonomy" id="1572751"/>
    <lineage>
        <taxon>Bacteria</taxon>
        <taxon>Pseudomonadati</taxon>
        <taxon>Pseudomonadota</taxon>
        <taxon>Alphaproteobacteria</taxon>
        <taxon>Sphingomonadales</taxon>
        <taxon>Erythrobacteraceae</taxon>
        <taxon>Croceibacterium</taxon>
    </lineage>
</organism>
<evidence type="ECO:0000313" key="4">
    <source>
        <dbReference type="Proteomes" id="UP000030988"/>
    </source>
</evidence>
<accession>A0A0B2BSE9</accession>
<dbReference type="PROSITE" id="PS51257">
    <property type="entry name" value="PROKAR_LIPOPROTEIN"/>
    <property type="match status" value="1"/>
</dbReference>
<dbReference type="EMBL" id="JTDN01000002">
    <property type="protein sequence ID" value="KHL24344.1"/>
    <property type="molecule type" value="Genomic_DNA"/>
</dbReference>
<name>A0A0B2BSE9_9SPHN</name>
<dbReference type="Proteomes" id="UP000030988">
    <property type="component" value="Unassembled WGS sequence"/>
</dbReference>
<evidence type="ECO:0000256" key="1">
    <source>
        <dbReference type="SAM" id="MobiDB-lite"/>
    </source>
</evidence>
<proteinExistence type="predicted"/>
<evidence type="ECO:0008006" key="5">
    <source>
        <dbReference type="Google" id="ProtNLM"/>
    </source>
</evidence>
<sequence length="97" mass="10585">MRATLSTLALSALALTTALAGPAAIACDMHGSADNFFLAYIDFRDMTEAEQRAAEQRAIDQFHAQQLETAKARFTRRFTPDPMPEPDRSAVSSPQAL</sequence>
<feature type="chain" id="PRO_5002067560" description="Lipoprotein" evidence="2">
    <location>
        <begin position="21"/>
        <end position="97"/>
    </location>
</feature>
<protein>
    <recommendedName>
        <fullName evidence="5">Lipoprotein</fullName>
    </recommendedName>
</protein>
<feature type="signal peptide" evidence="2">
    <location>
        <begin position="1"/>
        <end position="20"/>
    </location>
</feature>